<name>A0ABW5RL77_9BACI</name>
<accession>A0ABW5RL77</accession>
<dbReference type="Pfam" id="PF06048">
    <property type="entry name" value="DUF927"/>
    <property type="match status" value="1"/>
</dbReference>
<feature type="domain" description="DUF927" evidence="1">
    <location>
        <begin position="113"/>
        <end position="391"/>
    </location>
</feature>
<dbReference type="RefSeq" id="WP_377931751.1">
    <property type="nucleotide sequence ID" value="NZ_JBHUMF010000002.1"/>
</dbReference>
<comment type="caution">
    <text evidence="3">The sequence shown here is derived from an EMBL/GenBank/DDBJ whole genome shotgun (WGS) entry which is preliminary data.</text>
</comment>
<reference evidence="4" key="1">
    <citation type="journal article" date="2019" name="Int. J. Syst. Evol. Microbiol.">
        <title>The Global Catalogue of Microorganisms (GCM) 10K type strain sequencing project: providing services to taxonomists for standard genome sequencing and annotation.</title>
        <authorList>
            <consortium name="The Broad Institute Genomics Platform"/>
            <consortium name="The Broad Institute Genome Sequencing Center for Infectious Disease"/>
            <person name="Wu L."/>
            <person name="Ma J."/>
        </authorList>
    </citation>
    <scope>NUCLEOTIDE SEQUENCE [LARGE SCALE GENOMIC DNA]</scope>
    <source>
        <strain evidence="4">KCTC 3913</strain>
    </source>
</reference>
<keyword evidence="4" id="KW-1185">Reference proteome</keyword>
<organism evidence="3 4">
    <name type="scientific">Bacillus seohaeanensis</name>
    <dbReference type="NCBI Taxonomy" id="284580"/>
    <lineage>
        <taxon>Bacteria</taxon>
        <taxon>Bacillati</taxon>
        <taxon>Bacillota</taxon>
        <taxon>Bacilli</taxon>
        <taxon>Bacillales</taxon>
        <taxon>Bacillaceae</taxon>
        <taxon>Bacillus</taxon>
    </lineage>
</organism>
<dbReference type="InterPro" id="IPR009270">
    <property type="entry name" value="DUF927"/>
</dbReference>
<proteinExistence type="predicted"/>
<gene>
    <name evidence="3" type="ORF">ACFSUL_00685</name>
</gene>
<evidence type="ECO:0000313" key="3">
    <source>
        <dbReference type="EMBL" id="MFD2679259.1"/>
    </source>
</evidence>
<sequence length="673" mass="77504">MSHSQKAEIDLDIMQETDEFYQEENYSNSRFPSTSRRRKKITDFDEMDLDNLEMIDDEFGQEIETEQLDVEVQEIKDVPLVQKSEKYRRSDTSSNKYVKSYIPKGNYGFFRVKGSTLYTVDKKDDGTEKEILLGNLVYIKEVIERTDEKEIHVFLVLRYWFHSQWYEVTIGREQLQVNELSKLMSTGMDVPSHKAKRVAIFLSYQESEAPKRYEHIHLGWKVDESMENYKHQNIIGNSIKPSRYGGDFSLQKGDLSGWINVVNNEVIGHTPLEFALVAGLSSPLVSWVARDFDMEVLVIHAYGDTSKGKTTAARVFVSPFGRPARKDGGLILLWKATQNAIIAQISNNHGIPLALDEASMNRLKDFTEMIYLLAEGKEKARMTKDIKLRDQRTWSGTFFSTAEHSLLMKSNQNGGLLIRLQEFGNVSWTKDGDHAERLRRGLLQHYGEAGPIFVKFIAKKGKDTVYHLVSQWSERCLEKMEIQNGLSQRLAQKYGLLMATAELANECFDFTIDLDDLLDFLIQHQQSVALEGDYSERAYASFKQLVIQHRTKFARDSEPPIAHETWGKIFTKGNGIEVAILKEIFREEMIKKGFENPQQILSKWKSKGLLDTEASKLTKKKTIPGTVKRDIFLVRFEENFLNVVENPIVRHWRKQGDFIQTTEEEVNDIGDLG</sequence>
<feature type="domain" description="Cch helix turn helix" evidence="2">
    <location>
        <begin position="533"/>
        <end position="629"/>
    </location>
</feature>
<evidence type="ECO:0000313" key="4">
    <source>
        <dbReference type="Proteomes" id="UP001597506"/>
    </source>
</evidence>
<evidence type="ECO:0000259" key="1">
    <source>
        <dbReference type="Pfam" id="PF06048"/>
    </source>
</evidence>
<dbReference type="EMBL" id="JBHUMF010000002">
    <property type="protein sequence ID" value="MFD2679259.1"/>
    <property type="molecule type" value="Genomic_DNA"/>
</dbReference>
<evidence type="ECO:0000259" key="2">
    <source>
        <dbReference type="Pfam" id="PF18662"/>
    </source>
</evidence>
<dbReference type="Pfam" id="PF18662">
    <property type="entry name" value="HTH_56"/>
    <property type="match status" value="1"/>
</dbReference>
<protein>
    <submittedName>
        <fullName evidence="3">DUF927 domain-containing protein</fullName>
    </submittedName>
</protein>
<dbReference type="InterPro" id="IPR040538">
    <property type="entry name" value="Cch_HTH"/>
</dbReference>
<dbReference type="Proteomes" id="UP001597506">
    <property type="component" value="Unassembled WGS sequence"/>
</dbReference>